<dbReference type="KEGG" id="vpy:HZI73_06045"/>
<dbReference type="InterPro" id="IPR036271">
    <property type="entry name" value="Tet_transcr_reg_TetR-rel_C_sf"/>
</dbReference>
<dbReference type="GO" id="GO:0003700">
    <property type="term" value="F:DNA-binding transcription factor activity"/>
    <property type="evidence" value="ECO:0007669"/>
    <property type="project" value="TreeGrafter"/>
</dbReference>
<organism evidence="7 8">
    <name type="scientific">Vallitalea pronyensis</name>
    <dbReference type="NCBI Taxonomy" id="1348613"/>
    <lineage>
        <taxon>Bacteria</taxon>
        <taxon>Bacillati</taxon>
        <taxon>Bacillota</taxon>
        <taxon>Clostridia</taxon>
        <taxon>Lachnospirales</taxon>
        <taxon>Vallitaleaceae</taxon>
        <taxon>Vallitalea</taxon>
    </lineage>
</organism>
<dbReference type="PROSITE" id="PS50977">
    <property type="entry name" value="HTH_TETR_2"/>
    <property type="match status" value="1"/>
</dbReference>
<evidence type="ECO:0000313" key="7">
    <source>
        <dbReference type="EMBL" id="QUI21889.1"/>
    </source>
</evidence>
<dbReference type="AlphaFoldDB" id="A0A8J8MHV3"/>
<dbReference type="InterPro" id="IPR050109">
    <property type="entry name" value="HTH-type_TetR-like_transc_reg"/>
</dbReference>
<keyword evidence="2" id="KW-0805">Transcription regulation</keyword>
<dbReference type="EMBL" id="CP058649">
    <property type="protein sequence ID" value="QUI21889.1"/>
    <property type="molecule type" value="Genomic_DNA"/>
</dbReference>
<dbReference type="SUPFAM" id="SSF48498">
    <property type="entry name" value="Tetracyclin repressor-like, C-terminal domain"/>
    <property type="match status" value="1"/>
</dbReference>
<evidence type="ECO:0000313" key="8">
    <source>
        <dbReference type="Proteomes" id="UP000683246"/>
    </source>
</evidence>
<keyword evidence="4" id="KW-0804">Transcription</keyword>
<keyword evidence="1" id="KW-0678">Repressor</keyword>
<dbReference type="SUPFAM" id="SSF46689">
    <property type="entry name" value="Homeodomain-like"/>
    <property type="match status" value="1"/>
</dbReference>
<dbReference type="GO" id="GO:0000976">
    <property type="term" value="F:transcription cis-regulatory region binding"/>
    <property type="evidence" value="ECO:0007669"/>
    <property type="project" value="TreeGrafter"/>
</dbReference>
<dbReference type="Gene3D" id="1.10.357.10">
    <property type="entry name" value="Tetracycline Repressor, domain 2"/>
    <property type="match status" value="1"/>
</dbReference>
<evidence type="ECO:0000256" key="5">
    <source>
        <dbReference type="PROSITE-ProRule" id="PRU00335"/>
    </source>
</evidence>
<protein>
    <submittedName>
        <fullName evidence="7">TetR family transcriptional regulator C-terminal domain-containing protein</fullName>
    </submittedName>
</protein>
<dbReference type="PANTHER" id="PTHR30055:SF228">
    <property type="entry name" value="TRANSCRIPTIONAL REGULATOR-RELATED"/>
    <property type="match status" value="1"/>
</dbReference>
<evidence type="ECO:0000259" key="6">
    <source>
        <dbReference type="PROSITE" id="PS50977"/>
    </source>
</evidence>
<evidence type="ECO:0000256" key="3">
    <source>
        <dbReference type="ARBA" id="ARBA00023125"/>
    </source>
</evidence>
<evidence type="ECO:0000256" key="4">
    <source>
        <dbReference type="ARBA" id="ARBA00023163"/>
    </source>
</evidence>
<dbReference type="InterPro" id="IPR039538">
    <property type="entry name" value="BetI_C"/>
</dbReference>
<dbReference type="InterPro" id="IPR001647">
    <property type="entry name" value="HTH_TetR"/>
</dbReference>
<dbReference type="Pfam" id="PF13977">
    <property type="entry name" value="TetR_C_6"/>
    <property type="match status" value="1"/>
</dbReference>
<dbReference type="RefSeq" id="WP_212697359.1">
    <property type="nucleotide sequence ID" value="NZ_CP058649.1"/>
</dbReference>
<keyword evidence="8" id="KW-1185">Reference proteome</keyword>
<evidence type="ECO:0000256" key="1">
    <source>
        <dbReference type="ARBA" id="ARBA00022491"/>
    </source>
</evidence>
<name>A0A8J8MHV3_9FIRM</name>
<evidence type="ECO:0000256" key="2">
    <source>
        <dbReference type="ARBA" id="ARBA00023015"/>
    </source>
</evidence>
<sequence length="198" mass="22891">MSRRSIEEIRKEEIMNAFLEVISEKGLANASIREIANTVGCNHGILRHYFGNKEGLIKCTVDFLMDEYVSRLQEDINKHDSCIAQIESAFQTYSFESFGADLTRAWIEIFVFSKTNPAISKVLHGFYRKLKDTFASIIRTGVEKGEFRPIDADVAANMILGWFEGTHFLMVVETEHVPYEQMYQQFCDMFLRYATKEN</sequence>
<dbReference type="PRINTS" id="PR00455">
    <property type="entry name" value="HTHTETR"/>
</dbReference>
<reference evidence="7" key="1">
    <citation type="submission" date="2020-07" db="EMBL/GenBank/DDBJ databases">
        <title>Vallitalea pronyensis genome.</title>
        <authorList>
            <person name="Postec A."/>
        </authorList>
    </citation>
    <scope>NUCLEOTIDE SEQUENCE</scope>
    <source>
        <strain evidence="7">FatNI3</strain>
    </source>
</reference>
<keyword evidence="3 5" id="KW-0238">DNA-binding</keyword>
<accession>A0A8J8MHV3</accession>
<dbReference type="Proteomes" id="UP000683246">
    <property type="component" value="Chromosome"/>
</dbReference>
<feature type="DNA-binding region" description="H-T-H motif" evidence="5">
    <location>
        <begin position="31"/>
        <end position="50"/>
    </location>
</feature>
<dbReference type="Pfam" id="PF00440">
    <property type="entry name" value="TetR_N"/>
    <property type="match status" value="1"/>
</dbReference>
<proteinExistence type="predicted"/>
<gene>
    <name evidence="7" type="ORF">HZI73_06045</name>
</gene>
<feature type="domain" description="HTH tetR-type" evidence="6">
    <location>
        <begin position="8"/>
        <end position="68"/>
    </location>
</feature>
<dbReference type="PANTHER" id="PTHR30055">
    <property type="entry name" value="HTH-TYPE TRANSCRIPTIONAL REGULATOR RUTR"/>
    <property type="match status" value="1"/>
</dbReference>
<dbReference type="InterPro" id="IPR009057">
    <property type="entry name" value="Homeodomain-like_sf"/>
</dbReference>